<feature type="compositionally biased region" description="Polar residues" evidence="5">
    <location>
        <begin position="676"/>
        <end position="687"/>
    </location>
</feature>
<dbReference type="SUPFAM" id="SSF53098">
    <property type="entry name" value="Ribonuclease H-like"/>
    <property type="match status" value="1"/>
</dbReference>
<dbReference type="InterPro" id="IPR012337">
    <property type="entry name" value="RNaseH-like_sf"/>
</dbReference>
<dbReference type="InterPro" id="IPR036397">
    <property type="entry name" value="RNaseH_sf"/>
</dbReference>
<dbReference type="GO" id="GO:0006508">
    <property type="term" value="P:proteolysis"/>
    <property type="evidence" value="ECO:0007669"/>
    <property type="project" value="UniProtKB-KW"/>
</dbReference>
<feature type="region of interest" description="Disordered" evidence="5">
    <location>
        <begin position="1189"/>
        <end position="1280"/>
    </location>
</feature>
<evidence type="ECO:0000259" key="6">
    <source>
        <dbReference type="PROSITE" id="PS50994"/>
    </source>
</evidence>
<dbReference type="Proteomes" id="UP000235145">
    <property type="component" value="Unassembled WGS sequence"/>
</dbReference>
<keyword evidence="4" id="KW-0378">Hydrolase</keyword>
<accession>A0A9R1VFX0</accession>
<protein>
    <recommendedName>
        <fullName evidence="6">Integrase catalytic domain-containing protein</fullName>
    </recommendedName>
</protein>
<evidence type="ECO:0000256" key="3">
    <source>
        <dbReference type="ARBA" id="ARBA00022750"/>
    </source>
</evidence>
<feature type="compositionally biased region" description="Basic and acidic residues" evidence="5">
    <location>
        <begin position="1239"/>
        <end position="1267"/>
    </location>
</feature>
<evidence type="ECO:0000256" key="4">
    <source>
        <dbReference type="ARBA" id="ARBA00022801"/>
    </source>
</evidence>
<feature type="domain" description="Integrase catalytic" evidence="6">
    <location>
        <begin position="895"/>
        <end position="1071"/>
    </location>
</feature>
<dbReference type="PANTHER" id="PTHR42648:SF18">
    <property type="entry name" value="RETROTRANSPOSON, UNCLASSIFIED-LIKE PROTEIN"/>
    <property type="match status" value="1"/>
</dbReference>
<evidence type="ECO:0000313" key="8">
    <source>
        <dbReference type="Proteomes" id="UP000235145"/>
    </source>
</evidence>
<feature type="region of interest" description="Disordered" evidence="5">
    <location>
        <begin position="463"/>
        <end position="696"/>
    </location>
</feature>
<dbReference type="InterPro" id="IPR039537">
    <property type="entry name" value="Retrotran_Ty1/copia-like"/>
</dbReference>
<feature type="compositionally biased region" description="Polar residues" evidence="5">
    <location>
        <begin position="636"/>
        <end position="645"/>
    </location>
</feature>
<dbReference type="InterPro" id="IPR054722">
    <property type="entry name" value="PolX-like_BBD"/>
</dbReference>
<feature type="compositionally biased region" description="Acidic residues" evidence="5">
    <location>
        <begin position="1270"/>
        <end position="1280"/>
    </location>
</feature>
<dbReference type="Pfam" id="PF07727">
    <property type="entry name" value="RVT_2"/>
    <property type="match status" value="1"/>
</dbReference>
<dbReference type="GO" id="GO:0003676">
    <property type="term" value="F:nucleic acid binding"/>
    <property type="evidence" value="ECO:0007669"/>
    <property type="project" value="InterPro"/>
</dbReference>
<gene>
    <name evidence="7" type="ORF">LSAT_V11C500256790</name>
</gene>
<dbReference type="Gene3D" id="3.30.420.10">
    <property type="entry name" value="Ribonuclease H-like superfamily/Ribonuclease H"/>
    <property type="match status" value="1"/>
</dbReference>
<dbReference type="PROSITE" id="PS50994">
    <property type="entry name" value="INTEGRASE"/>
    <property type="match status" value="1"/>
</dbReference>
<dbReference type="InterPro" id="IPR043502">
    <property type="entry name" value="DNA/RNA_pol_sf"/>
</dbReference>
<dbReference type="SUPFAM" id="SSF56672">
    <property type="entry name" value="DNA/RNA polymerases"/>
    <property type="match status" value="1"/>
</dbReference>
<keyword evidence="1" id="KW-0645">Protease</keyword>
<dbReference type="InterPro" id="IPR013103">
    <property type="entry name" value="RVT_2"/>
</dbReference>
<reference evidence="7 8" key="1">
    <citation type="journal article" date="2017" name="Nat. Commun.">
        <title>Genome assembly with in vitro proximity ligation data and whole-genome triplication in lettuce.</title>
        <authorList>
            <person name="Reyes-Chin-Wo S."/>
            <person name="Wang Z."/>
            <person name="Yang X."/>
            <person name="Kozik A."/>
            <person name="Arikit S."/>
            <person name="Song C."/>
            <person name="Xia L."/>
            <person name="Froenicke L."/>
            <person name="Lavelle D.O."/>
            <person name="Truco M.J."/>
            <person name="Xia R."/>
            <person name="Zhu S."/>
            <person name="Xu C."/>
            <person name="Xu H."/>
            <person name="Xu X."/>
            <person name="Cox K."/>
            <person name="Korf I."/>
            <person name="Meyers B.C."/>
            <person name="Michelmore R.W."/>
        </authorList>
    </citation>
    <scope>NUCLEOTIDE SEQUENCE [LARGE SCALE GENOMIC DNA]</scope>
    <source>
        <strain evidence="8">cv. Salinas</strain>
        <tissue evidence="7">Seedlings</tissue>
    </source>
</reference>
<dbReference type="GO" id="GO:0015074">
    <property type="term" value="P:DNA integration"/>
    <property type="evidence" value="ECO:0007669"/>
    <property type="project" value="InterPro"/>
</dbReference>
<evidence type="ECO:0000256" key="5">
    <source>
        <dbReference type="SAM" id="MobiDB-lite"/>
    </source>
</evidence>
<feature type="compositionally biased region" description="Basic and acidic residues" evidence="5">
    <location>
        <begin position="492"/>
        <end position="528"/>
    </location>
</feature>
<sequence length="1702" mass="194986">MLRKIAEKREGEDDEVYYMRKLEEFKKKKAPNSSMNALIVQENTGEDDFGGVEVWSTDSEDEEVRRPTHGKAFAAKNEGSSGKCFIVTYGPSTESADTEPNLTDNKCFVAKPVSEKINDCDRLIKMVHSTLESLKIPKTEYLEELNELNFKFSNLSSSLMQTRLANSNLTDQLGWVSSKSEERRIWIEQKEAELVRAKDESIYLQRDNLKLLKQRNVFCLIAKRLYINIAQLHLNCEIGKKIHKMILPFLEFKEDDVIAECESEVSSEETSMSYRLGLDKIETFIDSKEHKSMLKDILDENDRLKIKTEIIQTFDESNANIVKDNKINLDNLSEFDAKSEMSEISVEDVVDCSKFVKNETKNEKPLISENSVEFARLSKEQKPKLKEKALVYQKVHTVPNQVYAVIGVTQRQIAELRIMVDEDNAEGCEDYFWSAPIDNAHETVGLSEKTTWRVKGRYIPEPINKPSSFDIPSTSGTKDVPEEPLDEPGVPIKREEPKGLLKRQEAPKVQTKESIEEGKTTATQKEKPQTSFNVHKSQKELVEQKRLRNQRYASNLNERERHWNSQNPNYKPPRKETMDKGKEQMKENLSPNSFYSKSQNQKSSLGAEHTFGPKTRFGPRPSFGPKTRFDPRPSFGPNSGYGSSKSQDETNSLKDIKRKGKLESDSEKENKRSSTKPRNQTKNTKPSKATPKDKLKFKEDKTKIKVISDEQFDDEWYIDSGFLRHMTGRKEELREFRSLKDGGSMKFGNNSYGTIKGYGMITNGVFSIRKVAYVEGLQHNLISVSQLVMGTGLKVSFDDEGSKIFEKQTKKVLLKSARKGEMYPLNLNPIRGTPAICLLSKANTDESWLWHRRLSHLNFKDINKLVIGDHVRGLPLLKFDKEHLCAACEMGKQSRKSHPTRINTKIVEALELLHIDLCGPSAIESIGGSKYILVIVDDFSRFTWVFFLKQKSNATPKLKMFIKQVEVQLKKTVRNIRSDNRPEFKNKDFEDFLADKGITHNFSAPYTPQQSRIVERRNRSLCEAAITMLSYASLPLYFWADAIAAACYTQNRSLINKTFSITPYEILNNRKPNVKFFHIFGSRCFIFNSKENRNKFDVKADEGIFMGYSLSSKAYRVLNKRYKRIEETYYVTFDDNYMKKVQRTESASEDIFPESGQVSVPISNLFEEYIRLFDEPEKEINSEATAVESKLDNLKKGESSTTSKISKVPVEGENLSSSPKSKSSDDKETTDPKLTGEIPIEREIPTADSAEDKGFTSPVEGEKEKASDSSTDEGEGDQSDVEIEVEAELNLEYDPSYPPLVKWTKDHLKEKIIGETSESVLTRSQLKAKQIALFSKVEFCMFNSFISKIEPKTINAALDHSDWVQAMQDELHEFERNRVWRLIPTPKDASVVGYCQEEGIDYEETFDPVARLDSVRIFLAYAAHKNFEVFQMDVKCAFLNGELEETVYVEQPPGFVNEKYPDHCYVLDKAVYGLKQAPRAWYETLTRFLKLSKFKQGSVDPTFFRKKEGENLMIVQIYVDDIIFGSTNPSLTAEFRKLMETKFEMRTMGPINFFLGLNSIQGPEGIFINQEAYNKNLLTKFGMKGDSKVKVPMAFDTKLTPSLEKPAVHITLYRQMIGSLMYLTASRPDIMFSVCYYARFQANPREPHMLAVKNIFRYLKKTSSLGLWYPARSGFFIQAFSDADLGGCGLERKKYYRRMSIP</sequence>
<evidence type="ECO:0000256" key="1">
    <source>
        <dbReference type="ARBA" id="ARBA00022670"/>
    </source>
</evidence>
<dbReference type="GO" id="GO:0046872">
    <property type="term" value="F:metal ion binding"/>
    <property type="evidence" value="ECO:0007669"/>
    <property type="project" value="UniProtKB-KW"/>
</dbReference>
<keyword evidence="8" id="KW-1185">Reference proteome</keyword>
<dbReference type="GO" id="GO:0004190">
    <property type="term" value="F:aspartic-type endopeptidase activity"/>
    <property type="evidence" value="ECO:0007669"/>
    <property type="project" value="UniProtKB-KW"/>
</dbReference>
<feature type="compositionally biased region" description="Basic and acidic residues" evidence="5">
    <location>
        <begin position="537"/>
        <end position="546"/>
    </location>
</feature>
<dbReference type="Pfam" id="PF22936">
    <property type="entry name" value="Pol_BBD"/>
    <property type="match status" value="1"/>
</dbReference>
<dbReference type="EMBL" id="NBSK02000005">
    <property type="protein sequence ID" value="KAJ0206437.1"/>
    <property type="molecule type" value="Genomic_DNA"/>
</dbReference>
<feature type="compositionally biased region" description="Polar residues" evidence="5">
    <location>
        <begin position="587"/>
        <end position="604"/>
    </location>
</feature>
<dbReference type="InterPro" id="IPR025724">
    <property type="entry name" value="GAG-pre-integrase_dom"/>
</dbReference>
<feature type="compositionally biased region" description="Basic and acidic residues" evidence="5">
    <location>
        <begin position="646"/>
        <end position="672"/>
    </location>
</feature>
<feature type="compositionally biased region" description="Basic and acidic residues" evidence="5">
    <location>
        <begin position="1222"/>
        <end position="1231"/>
    </location>
</feature>
<evidence type="ECO:0000256" key="2">
    <source>
        <dbReference type="ARBA" id="ARBA00022723"/>
    </source>
</evidence>
<comment type="caution">
    <text evidence="7">The sequence shown here is derived from an EMBL/GenBank/DDBJ whole genome shotgun (WGS) entry which is preliminary data.</text>
</comment>
<organism evidence="7 8">
    <name type="scientific">Lactuca sativa</name>
    <name type="common">Garden lettuce</name>
    <dbReference type="NCBI Taxonomy" id="4236"/>
    <lineage>
        <taxon>Eukaryota</taxon>
        <taxon>Viridiplantae</taxon>
        <taxon>Streptophyta</taxon>
        <taxon>Embryophyta</taxon>
        <taxon>Tracheophyta</taxon>
        <taxon>Spermatophyta</taxon>
        <taxon>Magnoliopsida</taxon>
        <taxon>eudicotyledons</taxon>
        <taxon>Gunneridae</taxon>
        <taxon>Pentapetalae</taxon>
        <taxon>asterids</taxon>
        <taxon>campanulids</taxon>
        <taxon>Asterales</taxon>
        <taxon>Asteraceae</taxon>
        <taxon>Cichorioideae</taxon>
        <taxon>Cichorieae</taxon>
        <taxon>Lactucinae</taxon>
        <taxon>Lactuca</taxon>
    </lineage>
</organism>
<feature type="compositionally biased region" description="Basic and acidic residues" evidence="5">
    <location>
        <begin position="1189"/>
        <end position="1198"/>
    </location>
</feature>
<dbReference type="InterPro" id="IPR057670">
    <property type="entry name" value="SH3_retrovirus"/>
</dbReference>
<dbReference type="Pfam" id="PF00665">
    <property type="entry name" value="rve"/>
    <property type="match status" value="1"/>
</dbReference>
<dbReference type="Pfam" id="PF13976">
    <property type="entry name" value="gag_pre-integrs"/>
    <property type="match status" value="1"/>
</dbReference>
<feature type="compositionally biased region" description="Polar residues" evidence="5">
    <location>
        <begin position="465"/>
        <end position="477"/>
    </location>
</feature>
<dbReference type="PANTHER" id="PTHR42648">
    <property type="entry name" value="TRANSPOSASE, PUTATIVE-RELATED"/>
    <property type="match status" value="1"/>
</dbReference>
<dbReference type="Pfam" id="PF25597">
    <property type="entry name" value="SH3_retrovirus"/>
    <property type="match status" value="1"/>
</dbReference>
<dbReference type="InterPro" id="IPR001584">
    <property type="entry name" value="Integrase_cat-core"/>
</dbReference>
<proteinExistence type="predicted"/>
<feature type="compositionally biased region" description="Basic and acidic residues" evidence="5">
    <location>
        <begin position="573"/>
        <end position="586"/>
    </location>
</feature>
<evidence type="ECO:0000313" key="7">
    <source>
        <dbReference type="EMBL" id="KAJ0206437.1"/>
    </source>
</evidence>
<keyword evidence="2" id="KW-0479">Metal-binding</keyword>
<keyword evidence="3" id="KW-0064">Aspartyl protease</keyword>
<name>A0A9R1VFX0_LACSA</name>